<evidence type="ECO:0000256" key="6">
    <source>
        <dbReference type="ARBA" id="ARBA00023306"/>
    </source>
</evidence>
<dbReference type="GO" id="GO:0000917">
    <property type="term" value="P:division septum assembly"/>
    <property type="evidence" value="ECO:0007669"/>
    <property type="project" value="UniProtKB-KW"/>
</dbReference>
<dbReference type="RefSeq" id="WP_209401989.1">
    <property type="nucleotide sequence ID" value="NZ_JAGIYQ010000001.1"/>
</dbReference>
<evidence type="ECO:0000256" key="1">
    <source>
        <dbReference type="ARBA" id="ARBA00004496"/>
    </source>
</evidence>
<dbReference type="GO" id="GO:0032153">
    <property type="term" value="C:cell division site"/>
    <property type="evidence" value="ECO:0007669"/>
    <property type="project" value="TreeGrafter"/>
</dbReference>
<dbReference type="GO" id="GO:0043093">
    <property type="term" value="P:FtsZ-dependent cytokinesis"/>
    <property type="evidence" value="ECO:0007669"/>
    <property type="project" value="TreeGrafter"/>
</dbReference>
<evidence type="ECO:0000256" key="10">
    <source>
        <dbReference type="SAM" id="Coils"/>
    </source>
</evidence>
<dbReference type="AlphaFoldDB" id="A0A940NM67"/>
<sequence length="93" mass="10523">MSSSQKQRIVVSIFGLQYPIIGDESPAHIRAVANIVDEKMNEINKKNPLLDTNKLAVMTAINLVSDYVKMKEKLELLEQKIETINKGESEQHD</sequence>
<dbReference type="PANTHER" id="PTHR34981:SF1">
    <property type="entry name" value="CELL DIVISION PROTEIN ZAPA"/>
    <property type="match status" value="1"/>
</dbReference>
<dbReference type="GO" id="GO:0030428">
    <property type="term" value="C:cell septum"/>
    <property type="evidence" value="ECO:0007669"/>
    <property type="project" value="TreeGrafter"/>
</dbReference>
<evidence type="ECO:0000256" key="4">
    <source>
        <dbReference type="ARBA" id="ARBA00022618"/>
    </source>
</evidence>
<dbReference type="InterPro" id="IPR007838">
    <property type="entry name" value="Cell_div_ZapA-like"/>
</dbReference>
<comment type="caution">
    <text evidence="11">The sequence shown here is derived from an EMBL/GenBank/DDBJ whole genome shotgun (WGS) entry which is preliminary data.</text>
</comment>
<evidence type="ECO:0000313" key="12">
    <source>
        <dbReference type="Proteomes" id="UP000682134"/>
    </source>
</evidence>
<evidence type="ECO:0000256" key="2">
    <source>
        <dbReference type="ARBA" id="ARBA00015195"/>
    </source>
</evidence>
<dbReference type="GO" id="GO:0000921">
    <property type="term" value="P:septin ring assembly"/>
    <property type="evidence" value="ECO:0007669"/>
    <property type="project" value="TreeGrafter"/>
</dbReference>
<evidence type="ECO:0000313" key="11">
    <source>
        <dbReference type="EMBL" id="MBP0723998.1"/>
    </source>
</evidence>
<dbReference type="GO" id="GO:0005829">
    <property type="term" value="C:cytosol"/>
    <property type="evidence" value="ECO:0007669"/>
    <property type="project" value="TreeGrafter"/>
</dbReference>
<evidence type="ECO:0000256" key="5">
    <source>
        <dbReference type="ARBA" id="ARBA00023210"/>
    </source>
</evidence>
<keyword evidence="5" id="KW-0717">Septation</keyword>
<protein>
    <recommendedName>
        <fullName evidence="2">Cell division protein ZapA</fullName>
    </recommendedName>
    <alternativeName>
        <fullName evidence="9">Z ring-associated protein ZapA</fullName>
    </alternativeName>
</protein>
<keyword evidence="12" id="KW-1185">Reference proteome</keyword>
<comment type="subunit">
    <text evidence="8">Homodimer. Interacts with FtsZ.</text>
</comment>
<dbReference type="InterPro" id="IPR053712">
    <property type="entry name" value="Bac_CellDiv_Activator"/>
</dbReference>
<reference evidence="11" key="1">
    <citation type="submission" date="2021-04" db="EMBL/GenBank/DDBJ databases">
        <title>Genome seq and assembly of Bacillus sp.</title>
        <authorList>
            <person name="Chhetri G."/>
        </authorList>
    </citation>
    <scope>NUCLEOTIDE SEQUENCE</scope>
    <source>
        <strain evidence="11">RG28</strain>
    </source>
</reference>
<dbReference type="PANTHER" id="PTHR34981">
    <property type="entry name" value="CELL DIVISION PROTEIN ZAPA"/>
    <property type="match status" value="1"/>
</dbReference>
<dbReference type="Pfam" id="PF05164">
    <property type="entry name" value="ZapA"/>
    <property type="match status" value="1"/>
</dbReference>
<feature type="coiled-coil region" evidence="10">
    <location>
        <begin position="60"/>
        <end position="87"/>
    </location>
</feature>
<evidence type="ECO:0000256" key="9">
    <source>
        <dbReference type="ARBA" id="ARBA00033158"/>
    </source>
</evidence>
<gene>
    <name evidence="11" type="primary">zapA</name>
    <name evidence="11" type="ORF">J5Y03_02225</name>
</gene>
<keyword evidence="4 11" id="KW-0132">Cell division</keyword>
<dbReference type="EMBL" id="JAGIYQ010000001">
    <property type="protein sequence ID" value="MBP0723998.1"/>
    <property type="molecule type" value="Genomic_DNA"/>
</dbReference>
<dbReference type="SUPFAM" id="SSF102829">
    <property type="entry name" value="Cell division protein ZapA-like"/>
    <property type="match status" value="1"/>
</dbReference>
<dbReference type="InterPro" id="IPR036192">
    <property type="entry name" value="Cell_div_ZapA-like_sf"/>
</dbReference>
<dbReference type="NCBIfam" id="NF010724">
    <property type="entry name" value="PRK14126.1"/>
    <property type="match status" value="1"/>
</dbReference>
<comment type="subcellular location">
    <subcellularLocation>
        <location evidence="1">Cytoplasm</location>
    </subcellularLocation>
</comment>
<keyword evidence="3" id="KW-0963">Cytoplasm</keyword>
<name>A0A940NM67_9BACI</name>
<accession>A0A940NM67</accession>
<evidence type="ECO:0000256" key="8">
    <source>
        <dbReference type="ARBA" id="ARBA00026068"/>
    </source>
</evidence>
<keyword evidence="10" id="KW-0175">Coiled coil</keyword>
<dbReference type="Proteomes" id="UP000682134">
    <property type="component" value="Unassembled WGS sequence"/>
</dbReference>
<evidence type="ECO:0000256" key="7">
    <source>
        <dbReference type="ARBA" id="ARBA00024910"/>
    </source>
</evidence>
<comment type="function">
    <text evidence="7">Activator of cell division through the inhibition of FtsZ GTPase activity, therefore promoting FtsZ assembly into bundles of protofilaments necessary for the formation of the division Z ring. It is recruited early at mid-cell but it is not essential for cell division.</text>
</comment>
<evidence type="ECO:0000256" key="3">
    <source>
        <dbReference type="ARBA" id="ARBA00022490"/>
    </source>
</evidence>
<organism evidence="11 12">
    <name type="scientific">Gottfriedia endophytica</name>
    <dbReference type="NCBI Taxonomy" id="2820819"/>
    <lineage>
        <taxon>Bacteria</taxon>
        <taxon>Bacillati</taxon>
        <taxon>Bacillota</taxon>
        <taxon>Bacilli</taxon>
        <taxon>Bacillales</taxon>
        <taxon>Bacillaceae</taxon>
        <taxon>Gottfriedia</taxon>
    </lineage>
</organism>
<proteinExistence type="predicted"/>
<dbReference type="Gene3D" id="6.10.250.790">
    <property type="match status" value="1"/>
</dbReference>
<keyword evidence="6" id="KW-0131">Cell cycle</keyword>